<accession>A0ABV7L673</accession>
<keyword evidence="3 6" id="KW-0812">Transmembrane</keyword>
<dbReference type="InterPro" id="IPR015414">
    <property type="entry name" value="TMEM64"/>
</dbReference>
<dbReference type="PANTHER" id="PTHR12677">
    <property type="entry name" value="GOLGI APPARATUS MEMBRANE PROTEIN TVP38-RELATED"/>
    <property type="match status" value="1"/>
</dbReference>
<evidence type="ECO:0000256" key="1">
    <source>
        <dbReference type="ARBA" id="ARBA00004651"/>
    </source>
</evidence>
<feature type="transmembrane region" description="Helical" evidence="6">
    <location>
        <begin position="74"/>
        <end position="100"/>
    </location>
</feature>
<dbReference type="Proteomes" id="UP001595528">
    <property type="component" value="Unassembled WGS sequence"/>
</dbReference>
<evidence type="ECO:0000313" key="8">
    <source>
        <dbReference type="EMBL" id="MFC3230084.1"/>
    </source>
</evidence>
<organism evidence="8 9">
    <name type="scientific">Marinibaculum pumilum</name>
    <dbReference type="NCBI Taxonomy" id="1766165"/>
    <lineage>
        <taxon>Bacteria</taxon>
        <taxon>Pseudomonadati</taxon>
        <taxon>Pseudomonadota</taxon>
        <taxon>Alphaproteobacteria</taxon>
        <taxon>Rhodospirillales</taxon>
        <taxon>Rhodospirillaceae</taxon>
        <taxon>Marinibaculum</taxon>
    </lineage>
</organism>
<feature type="domain" description="VTT" evidence="7">
    <location>
        <begin position="65"/>
        <end position="179"/>
    </location>
</feature>
<proteinExistence type="inferred from homology"/>
<sequence length="234" mass="24940">MLPLLLLAVGLAAFLLFAPDEQTVFQMLKAHRAAITGWTLANPLLAGLAFVLAYAAIAAFSLPVSALVTMFGGFLFGALAGTVLVVVGATAGAVALFLAVRAAFADIFRARFGRRIARLERGLSRDAFSYLLFLRLVPVFPFFLVNIAPAFFEVRLRVFAVTTFIGIIPGTFVFANVGASLGRVLDQADSFSLGNVVTPDILIALSLLGLLSLLPVAYGRLRGRRRDAPRCPPG</sequence>
<protein>
    <recommendedName>
        <fullName evidence="6">TVP38/TMEM64 family membrane protein</fullName>
    </recommendedName>
</protein>
<keyword evidence="4 6" id="KW-1133">Transmembrane helix</keyword>
<dbReference type="InterPro" id="IPR032816">
    <property type="entry name" value="VTT_dom"/>
</dbReference>
<comment type="subcellular location">
    <subcellularLocation>
        <location evidence="1 6">Cell membrane</location>
        <topology evidence="1 6">Multi-pass membrane protein</topology>
    </subcellularLocation>
</comment>
<feature type="transmembrane region" description="Helical" evidence="6">
    <location>
        <begin position="158"/>
        <end position="181"/>
    </location>
</feature>
<comment type="caution">
    <text evidence="8">The sequence shown here is derived from an EMBL/GenBank/DDBJ whole genome shotgun (WGS) entry which is preliminary data.</text>
</comment>
<evidence type="ECO:0000256" key="5">
    <source>
        <dbReference type="ARBA" id="ARBA00023136"/>
    </source>
</evidence>
<feature type="transmembrane region" description="Helical" evidence="6">
    <location>
        <begin position="43"/>
        <end position="62"/>
    </location>
</feature>
<evidence type="ECO:0000313" key="9">
    <source>
        <dbReference type="Proteomes" id="UP001595528"/>
    </source>
</evidence>
<evidence type="ECO:0000256" key="3">
    <source>
        <dbReference type="ARBA" id="ARBA00022692"/>
    </source>
</evidence>
<feature type="transmembrane region" description="Helical" evidence="6">
    <location>
        <begin position="127"/>
        <end position="151"/>
    </location>
</feature>
<dbReference type="RefSeq" id="WP_379904916.1">
    <property type="nucleotide sequence ID" value="NZ_JBHRTR010000036.1"/>
</dbReference>
<evidence type="ECO:0000256" key="4">
    <source>
        <dbReference type="ARBA" id="ARBA00022989"/>
    </source>
</evidence>
<reference evidence="9" key="1">
    <citation type="journal article" date="2019" name="Int. J. Syst. Evol. Microbiol.">
        <title>The Global Catalogue of Microorganisms (GCM) 10K type strain sequencing project: providing services to taxonomists for standard genome sequencing and annotation.</title>
        <authorList>
            <consortium name="The Broad Institute Genomics Platform"/>
            <consortium name="The Broad Institute Genome Sequencing Center for Infectious Disease"/>
            <person name="Wu L."/>
            <person name="Ma J."/>
        </authorList>
    </citation>
    <scope>NUCLEOTIDE SEQUENCE [LARGE SCALE GENOMIC DNA]</scope>
    <source>
        <strain evidence="9">KCTC 42964</strain>
    </source>
</reference>
<evidence type="ECO:0000256" key="2">
    <source>
        <dbReference type="ARBA" id="ARBA00022475"/>
    </source>
</evidence>
<evidence type="ECO:0000259" key="7">
    <source>
        <dbReference type="Pfam" id="PF09335"/>
    </source>
</evidence>
<keyword evidence="9" id="KW-1185">Reference proteome</keyword>
<keyword evidence="2 6" id="KW-1003">Cell membrane</keyword>
<evidence type="ECO:0000256" key="6">
    <source>
        <dbReference type="RuleBase" id="RU366058"/>
    </source>
</evidence>
<dbReference type="EMBL" id="JBHRTR010000036">
    <property type="protein sequence ID" value="MFC3230084.1"/>
    <property type="molecule type" value="Genomic_DNA"/>
</dbReference>
<dbReference type="Pfam" id="PF09335">
    <property type="entry name" value="VTT_dom"/>
    <property type="match status" value="1"/>
</dbReference>
<comment type="similarity">
    <text evidence="6">Belongs to the TVP38/TMEM64 family.</text>
</comment>
<keyword evidence="5 6" id="KW-0472">Membrane</keyword>
<name>A0ABV7L673_9PROT</name>
<gene>
    <name evidence="8" type="ORF">ACFOGJ_22730</name>
</gene>
<dbReference type="PANTHER" id="PTHR12677:SF59">
    <property type="entry name" value="GOLGI APPARATUS MEMBRANE PROTEIN TVP38-RELATED"/>
    <property type="match status" value="1"/>
</dbReference>
<feature type="transmembrane region" description="Helical" evidence="6">
    <location>
        <begin position="201"/>
        <end position="221"/>
    </location>
</feature>